<reference evidence="1 2" key="1">
    <citation type="journal article" date="2019" name="Nat. Ecol. Evol.">
        <title>Megaphylogeny resolves global patterns of mushroom evolution.</title>
        <authorList>
            <person name="Varga T."/>
            <person name="Krizsan K."/>
            <person name="Foldi C."/>
            <person name="Dima B."/>
            <person name="Sanchez-Garcia M."/>
            <person name="Sanchez-Ramirez S."/>
            <person name="Szollosi G.J."/>
            <person name="Szarkandi J.G."/>
            <person name="Papp V."/>
            <person name="Albert L."/>
            <person name="Andreopoulos W."/>
            <person name="Angelini C."/>
            <person name="Antonin V."/>
            <person name="Barry K.W."/>
            <person name="Bougher N.L."/>
            <person name="Buchanan P."/>
            <person name="Buyck B."/>
            <person name="Bense V."/>
            <person name="Catcheside P."/>
            <person name="Chovatia M."/>
            <person name="Cooper J."/>
            <person name="Damon W."/>
            <person name="Desjardin D."/>
            <person name="Finy P."/>
            <person name="Geml J."/>
            <person name="Haridas S."/>
            <person name="Hughes K."/>
            <person name="Justo A."/>
            <person name="Karasinski D."/>
            <person name="Kautmanova I."/>
            <person name="Kiss B."/>
            <person name="Kocsube S."/>
            <person name="Kotiranta H."/>
            <person name="LaButti K.M."/>
            <person name="Lechner B.E."/>
            <person name="Liimatainen K."/>
            <person name="Lipzen A."/>
            <person name="Lukacs Z."/>
            <person name="Mihaltcheva S."/>
            <person name="Morgado L.N."/>
            <person name="Niskanen T."/>
            <person name="Noordeloos M.E."/>
            <person name="Ohm R.A."/>
            <person name="Ortiz-Santana B."/>
            <person name="Ovrebo C."/>
            <person name="Racz N."/>
            <person name="Riley R."/>
            <person name="Savchenko A."/>
            <person name="Shiryaev A."/>
            <person name="Soop K."/>
            <person name="Spirin V."/>
            <person name="Szebenyi C."/>
            <person name="Tomsovsky M."/>
            <person name="Tulloss R.E."/>
            <person name="Uehling J."/>
            <person name="Grigoriev I.V."/>
            <person name="Vagvolgyi C."/>
            <person name="Papp T."/>
            <person name="Martin F.M."/>
            <person name="Miettinen O."/>
            <person name="Hibbett D.S."/>
            <person name="Nagy L.G."/>
        </authorList>
    </citation>
    <scope>NUCLEOTIDE SEQUENCE [LARGE SCALE GENOMIC DNA]</scope>
    <source>
        <strain evidence="1 2">NL-1719</strain>
    </source>
</reference>
<protein>
    <submittedName>
        <fullName evidence="1">GCN5-related N-acetyltransferase</fullName>
    </submittedName>
</protein>
<sequence>MEQTLPLRQKVLWPDLSLAQLMLPEDSNGIHLGAFIPQQREHVAVISLFIEPLPIDNKSHHCLDNVSPASNDADLQIQPGVMVRFRKFACEPDYQGYGIGTRLLRYALSIARDELHGSILWCDARVTAVDWYTRRGMSVTGRSFYKGPVEYVA</sequence>
<dbReference type="Proteomes" id="UP000308600">
    <property type="component" value="Unassembled WGS sequence"/>
</dbReference>
<name>A0ACD3AT56_9AGAR</name>
<dbReference type="EMBL" id="ML208343">
    <property type="protein sequence ID" value="TFK68829.1"/>
    <property type="molecule type" value="Genomic_DNA"/>
</dbReference>
<keyword evidence="2" id="KW-1185">Reference proteome</keyword>
<evidence type="ECO:0000313" key="2">
    <source>
        <dbReference type="Proteomes" id="UP000308600"/>
    </source>
</evidence>
<accession>A0ACD3AT56</accession>
<gene>
    <name evidence="1" type="ORF">BDN72DRAFT_649533</name>
</gene>
<proteinExistence type="predicted"/>
<organism evidence="1 2">
    <name type="scientific">Pluteus cervinus</name>
    <dbReference type="NCBI Taxonomy" id="181527"/>
    <lineage>
        <taxon>Eukaryota</taxon>
        <taxon>Fungi</taxon>
        <taxon>Dikarya</taxon>
        <taxon>Basidiomycota</taxon>
        <taxon>Agaricomycotina</taxon>
        <taxon>Agaricomycetes</taxon>
        <taxon>Agaricomycetidae</taxon>
        <taxon>Agaricales</taxon>
        <taxon>Pluteineae</taxon>
        <taxon>Pluteaceae</taxon>
        <taxon>Pluteus</taxon>
    </lineage>
</organism>
<evidence type="ECO:0000313" key="1">
    <source>
        <dbReference type="EMBL" id="TFK68829.1"/>
    </source>
</evidence>